<feature type="transmembrane region" description="Helical" evidence="10">
    <location>
        <begin position="109"/>
        <end position="128"/>
    </location>
</feature>
<feature type="transmembrane region" description="Helical" evidence="10">
    <location>
        <begin position="148"/>
        <end position="170"/>
    </location>
</feature>
<feature type="transmembrane region" description="Helical" evidence="10">
    <location>
        <begin position="222"/>
        <end position="243"/>
    </location>
</feature>
<dbReference type="AlphaFoldDB" id="A0A0S3ULF9"/>
<evidence type="ECO:0000256" key="6">
    <source>
        <dbReference type="ARBA" id="ARBA00022989"/>
    </source>
</evidence>
<evidence type="ECO:0000256" key="5">
    <source>
        <dbReference type="ARBA" id="ARBA00022692"/>
    </source>
</evidence>
<dbReference type="InterPro" id="IPR048279">
    <property type="entry name" value="MdtK-like"/>
</dbReference>
<gene>
    <name evidence="11" type="ORF">PIOMA14_I_1815</name>
</gene>
<evidence type="ECO:0000256" key="2">
    <source>
        <dbReference type="ARBA" id="ARBA00022448"/>
    </source>
</evidence>
<dbReference type="STRING" id="28131.BWX40_08985"/>
<feature type="transmembrane region" description="Helical" evidence="10">
    <location>
        <begin position="419"/>
        <end position="437"/>
    </location>
</feature>
<feature type="transmembrane region" description="Helical" evidence="10">
    <location>
        <begin position="182"/>
        <end position="202"/>
    </location>
</feature>
<dbReference type="GO" id="GO:0005886">
    <property type="term" value="C:plasma membrane"/>
    <property type="evidence" value="ECO:0007669"/>
    <property type="project" value="UniProtKB-SubCell"/>
</dbReference>
<comment type="subcellular location">
    <subcellularLocation>
        <location evidence="1">Cell membrane</location>
        <topology evidence="1">Multi-pass membrane protein</topology>
    </subcellularLocation>
</comment>
<evidence type="ECO:0000256" key="3">
    <source>
        <dbReference type="ARBA" id="ARBA00022449"/>
    </source>
</evidence>
<evidence type="ECO:0000256" key="8">
    <source>
        <dbReference type="ARBA" id="ARBA00023136"/>
    </source>
</evidence>
<evidence type="ECO:0000313" key="11">
    <source>
        <dbReference type="EMBL" id="BAU18323.1"/>
    </source>
</evidence>
<dbReference type="Proteomes" id="UP000217431">
    <property type="component" value="Chromosome I"/>
</dbReference>
<dbReference type="InterPro" id="IPR050222">
    <property type="entry name" value="MATE_MdtK"/>
</dbReference>
<dbReference type="GO" id="GO:0015297">
    <property type="term" value="F:antiporter activity"/>
    <property type="evidence" value="ECO:0007669"/>
    <property type="project" value="UniProtKB-KW"/>
</dbReference>
<keyword evidence="5 10" id="KW-0812">Transmembrane</keyword>
<evidence type="ECO:0000256" key="4">
    <source>
        <dbReference type="ARBA" id="ARBA00022475"/>
    </source>
</evidence>
<protein>
    <recommendedName>
        <fullName evidence="9">Multidrug-efflux transporter</fullName>
    </recommendedName>
</protein>
<sequence length="485" mass="52480">MVFSKTVTDALLEKIRNGNSMTMGEKLNLIVQLSIPSILAQVTTVMMFYIDASMVGSLGATASASIGLVEPATWLFGSLVAAGGMGFSVQAAHFIGANDFEKARAVMRHGYIFGLAFSLVLMAVAALLATPLPRWLGGGADIQHDASIYFLIFSFAVPVHLVEYLSAAMLKVSGDMRHPSLISVLMCVMDVVFNFILIFPTRPLTVLGFQFEMFGFGLGVKGAAIGTLLSFVVAAIPLIYYAIFRSPILAWKLDTKRFVWVWDYIVHAVKIGAPMAMQYLLMNGAQVVSTMIVAPLGNFAIAANSFAVTAESLCYMPGYGIAEAATTLVGQSVGAKRKELCKSFAYMTIFIGMAVMAFMGVVMYIFAPEMIGMLSPVPEIRELGVAVLRIEAFAEPFFAAAIVAYSVCVGAGDTFKPSLINLGSMWFVRLTLAYALASTYGLRGVWFAMAVELTFRGSMFLIRIYRGSWLRNIADTPQTKQATVS</sequence>
<dbReference type="Pfam" id="PF01554">
    <property type="entry name" value="MatE"/>
    <property type="match status" value="2"/>
</dbReference>
<name>A0A0S3ULF9_PREIN</name>
<proteinExistence type="predicted"/>
<keyword evidence="8 10" id="KW-0472">Membrane</keyword>
<evidence type="ECO:0000256" key="9">
    <source>
        <dbReference type="ARBA" id="ARBA00031636"/>
    </source>
</evidence>
<dbReference type="GO" id="GO:0006811">
    <property type="term" value="P:monoatomic ion transport"/>
    <property type="evidence" value="ECO:0007669"/>
    <property type="project" value="UniProtKB-KW"/>
</dbReference>
<keyword evidence="2" id="KW-0813">Transport</keyword>
<dbReference type="RefSeq" id="WP_096406517.1">
    <property type="nucleotide sequence ID" value="NZ_AP014597.1"/>
</dbReference>
<evidence type="ECO:0000313" key="12">
    <source>
        <dbReference type="Proteomes" id="UP000217431"/>
    </source>
</evidence>
<dbReference type="NCBIfam" id="TIGR00797">
    <property type="entry name" value="matE"/>
    <property type="match status" value="1"/>
</dbReference>
<dbReference type="CDD" id="cd13137">
    <property type="entry name" value="MATE_NorM_like"/>
    <property type="match status" value="1"/>
</dbReference>
<evidence type="ECO:0000256" key="1">
    <source>
        <dbReference type="ARBA" id="ARBA00004651"/>
    </source>
</evidence>
<feature type="transmembrane region" description="Helical" evidence="10">
    <location>
        <begin position="74"/>
        <end position="97"/>
    </location>
</feature>
<dbReference type="PANTHER" id="PTHR43298:SF2">
    <property type="entry name" value="FMN_FAD EXPORTER YEEO-RELATED"/>
    <property type="match status" value="1"/>
</dbReference>
<dbReference type="InterPro" id="IPR002528">
    <property type="entry name" value="MATE_fam"/>
</dbReference>
<evidence type="ECO:0000256" key="7">
    <source>
        <dbReference type="ARBA" id="ARBA00023065"/>
    </source>
</evidence>
<evidence type="ECO:0000256" key="10">
    <source>
        <dbReference type="SAM" id="Phobius"/>
    </source>
</evidence>
<feature type="transmembrane region" description="Helical" evidence="10">
    <location>
        <begin position="344"/>
        <end position="366"/>
    </location>
</feature>
<dbReference type="PIRSF" id="PIRSF006603">
    <property type="entry name" value="DinF"/>
    <property type="match status" value="1"/>
</dbReference>
<keyword evidence="6 10" id="KW-1133">Transmembrane helix</keyword>
<dbReference type="GO" id="GO:0042910">
    <property type="term" value="F:xenobiotic transmembrane transporter activity"/>
    <property type="evidence" value="ECO:0007669"/>
    <property type="project" value="InterPro"/>
</dbReference>
<keyword evidence="4" id="KW-1003">Cell membrane</keyword>
<feature type="transmembrane region" description="Helical" evidence="10">
    <location>
        <begin position="29"/>
        <end position="50"/>
    </location>
</feature>
<organism evidence="11 12">
    <name type="scientific">Prevotella intermedia</name>
    <dbReference type="NCBI Taxonomy" id="28131"/>
    <lineage>
        <taxon>Bacteria</taxon>
        <taxon>Pseudomonadati</taxon>
        <taxon>Bacteroidota</taxon>
        <taxon>Bacteroidia</taxon>
        <taxon>Bacteroidales</taxon>
        <taxon>Prevotellaceae</taxon>
        <taxon>Prevotella</taxon>
    </lineage>
</organism>
<dbReference type="EMBL" id="AP014597">
    <property type="protein sequence ID" value="BAU18323.1"/>
    <property type="molecule type" value="Genomic_DNA"/>
</dbReference>
<accession>A0A0S3ULF9</accession>
<dbReference type="PANTHER" id="PTHR43298">
    <property type="entry name" value="MULTIDRUG RESISTANCE PROTEIN NORM-RELATED"/>
    <property type="match status" value="1"/>
</dbReference>
<keyword evidence="3" id="KW-0050">Antiport</keyword>
<keyword evidence="7" id="KW-0406">Ion transport</keyword>
<reference evidence="11 12" key="1">
    <citation type="journal article" date="2016" name="DNA Res.">
        <title>The complete genome sequencing of Prevotella intermedia strain OMA14 and a subsequent fine-scale, intra-species genomic comparison reveal an unusual amplification of conjugative and mobile transposons and identify a novel Prevotella-lineage-specific repeat.</title>
        <authorList>
            <person name="Naito M."/>
            <person name="Ogura Y."/>
            <person name="Itoh T."/>
            <person name="Shoji M."/>
            <person name="Okamoto M."/>
            <person name="Hayashi T."/>
            <person name="Nakayama K."/>
        </authorList>
    </citation>
    <scope>NUCLEOTIDE SEQUENCE [LARGE SCALE GENOMIC DNA]</scope>
    <source>
        <strain evidence="11 12">OMA14</strain>
    </source>
</reference>